<gene>
    <name evidence="4" type="ORF">FNV43_RR08759</name>
</gene>
<dbReference type="GO" id="GO:0016671">
    <property type="term" value="F:oxidoreductase activity, acting on a sulfur group of donors, disulfide as acceptor"/>
    <property type="evidence" value="ECO:0007669"/>
    <property type="project" value="InterPro"/>
</dbReference>
<comment type="caution">
    <text evidence="4">The sequence shown here is derived from an EMBL/GenBank/DDBJ whole genome shotgun (WGS) entry which is preliminary data.</text>
</comment>
<evidence type="ECO:0000313" key="5">
    <source>
        <dbReference type="Proteomes" id="UP000796880"/>
    </source>
</evidence>
<feature type="signal peptide" evidence="3">
    <location>
        <begin position="1"/>
        <end position="25"/>
    </location>
</feature>
<sequence length="228" mass="25837">MAFPSFLFTIAIAYTLLLFKFQSQAASYLDYGRVKALKMDSQKVNLSVYYGTLSPNSASFIVRNLAQVFDKDLVTILNLKLIPWGDAHVNISNNATVCQHGPDECELNTLEACVIDIFHDDVNKYFALIYCFEFLTIEGRHKEWETCFNSLGLPQKSVLECYNGRNGTELEIIYSNETAHLNPPIKFLPWVLVNNQPIQKDYANFATYVCKAYKGNNVPKACHSQPPT</sequence>
<keyword evidence="5" id="KW-1185">Reference proteome</keyword>
<evidence type="ECO:0000313" key="4">
    <source>
        <dbReference type="EMBL" id="KAF3448051.1"/>
    </source>
</evidence>
<keyword evidence="3" id="KW-0732">Signal</keyword>
<keyword evidence="2" id="KW-0325">Glycoprotein</keyword>
<dbReference type="Proteomes" id="UP000796880">
    <property type="component" value="Unassembled WGS sequence"/>
</dbReference>
<dbReference type="PANTHER" id="PTHR13234:SF27">
    <property type="entry name" value="GAMMA INTERFERON INDUCIBLE LYSOSOMAL THIOL REDUCTASE"/>
    <property type="match status" value="1"/>
</dbReference>
<evidence type="ECO:0000256" key="2">
    <source>
        <dbReference type="ARBA" id="ARBA00023180"/>
    </source>
</evidence>
<organism evidence="4 5">
    <name type="scientific">Rhamnella rubrinervis</name>
    <dbReference type="NCBI Taxonomy" id="2594499"/>
    <lineage>
        <taxon>Eukaryota</taxon>
        <taxon>Viridiplantae</taxon>
        <taxon>Streptophyta</taxon>
        <taxon>Embryophyta</taxon>
        <taxon>Tracheophyta</taxon>
        <taxon>Spermatophyta</taxon>
        <taxon>Magnoliopsida</taxon>
        <taxon>eudicotyledons</taxon>
        <taxon>Gunneridae</taxon>
        <taxon>Pentapetalae</taxon>
        <taxon>rosids</taxon>
        <taxon>fabids</taxon>
        <taxon>Rosales</taxon>
        <taxon>Rhamnaceae</taxon>
        <taxon>rhamnoid group</taxon>
        <taxon>Rhamneae</taxon>
        <taxon>Rhamnella</taxon>
    </lineage>
</organism>
<dbReference type="EMBL" id="VOIH02000004">
    <property type="protein sequence ID" value="KAF3448051.1"/>
    <property type="molecule type" value="Genomic_DNA"/>
</dbReference>
<accession>A0A8K0H8T1</accession>
<dbReference type="InterPro" id="IPR004911">
    <property type="entry name" value="Interferon-induced_GILT"/>
</dbReference>
<dbReference type="AlphaFoldDB" id="A0A8K0H8T1"/>
<protein>
    <recommendedName>
        <fullName evidence="6">Gamma-interferon-inducible lysosomal thiol reductase</fullName>
    </recommendedName>
</protein>
<proteinExistence type="inferred from homology"/>
<feature type="chain" id="PRO_5035461879" description="Gamma-interferon-inducible lysosomal thiol reductase" evidence="3">
    <location>
        <begin position="26"/>
        <end position="228"/>
    </location>
</feature>
<comment type="similarity">
    <text evidence="1">Belongs to the GILT family.</text>
</comment>
<name>A0A8K0H8T1_9ROSA</name>
<evidence type="ECO:0008006" key="6">
    <source>
        <dbReference type="Google" id="ProtNLM"/>
    </source>
</evidence>
<dbReference type="Pfam" id="PF03227">
    <property type="entry name" value="GILT"/>
    <property type="match status" value="1"/>
</dbReference>
<evidence type="ECO:0000256" key="1">
    <source>
        <dbReference type="ARBA" id="ARBA00005679"/>
    </source>
</evidence>
<dbReference type="PANTHER" id="PTHR13234">
    <property type="entry name" value="GAMMA-INTERFERON INDUCIBLE LYSOSOMAL THIOL REDUCTASE GILT"/>
    <property type="match status" value="1"/>
</dbReference>
<reference evidence="4" key="1">
    <citation type="submission" date="2020-03" db="EMBL/GenBank/DDBJ databases">
        <title>A high-quality chromosome-level genome assembly of a woody plant with both climbing and erect habits, Rhamnella rubrinervis.</title>
        <authorList>
            <person name="Lu Z."/>
            <person name="Yang Y."/>
            <person name="Zhu X."/>
            <person name="Sun Y."/>
        </authorList>
    </citation>
    <scope>NUCLEOTIDE SEQUENCE</scope>
    <source>
        <strain evidence="4">BYM</strain>
        <tissue evidence="4">Leaf</tissue>
    </source>
</reference>
<evidence type="ECO:0000256" key="3">
    <source>
        <dbReference type="SAM" id="SignalP"/>
    </source>
</evidence>
<dbReference type="OrthoDB" id="958254at2759"/>